<dbReference type="AlphaFoldDB" id="A0A1B4V772"/>
<dbReference type="NCBIfam" id="TIGR01830">
    <property type="entry name" value="3oxo_ACP_reduc"/>
    <property type="match status" value="1"/>
</dbReference>
<feature type="binding site" evidence="11">
    <location>
        <position position="39"/>
    </location>
    <ligand>
        <name>NADP(+)</name>
        <dbReference type="ChEBI" id="CHEBI:58349"/>
    </ligand>
</feature>
<accession>A0A1B4V772</accession>
<dbReference type="GO" id="GO:0051287">
    <property type="term" value="F:NAD binding"/>
    <property type="evidence" value="ECO:0007669"/>
    <property type="project" value="UniProtKB-UniRule"/>
</dbReference>
<dbReference type="InterPro" id="IPR057326">
    <property type="entry name" value="KR_dom"/>
</dbReference>
<sequence>MTKSLEGEIALVTGASRGIGLAIALELGRRGARVVGTATSPEGAERIGKLLQENDVEGRGLALDVTDPGSVEALLGELENTTGAPGILVNNAGITRDGLLMRMSEADWDTIIQTNLTSVYRLTKACLRPMTKARKGRIISIASVVAATGNPGQTNYAAAKAGIMGFTRSLAREVGSRQITVNAVAPGFIDTDMTRALPETVRQALLGQIPLGRLGSAEEVAHAVAFLASPQAAYITGMTLHVNGGMYMN</sequence>
<evidence type="ECO:0000256" key="12">
    <source>
        <dbReference type="RuleBase" id="RU366074"/>
    </source>
</evidence>
<evidence type="ECO:0000256" key="7">
    <source>
        <dbReference type="ARBA" id="ARBA00023002"/>
    </source>
</evidence>
<dbReference type="EMBL" id="AP014936">
    <property type="protein sequence ID" value="BAU48432.1"/>
    <property type="molecule type" value="Genomic_DNA"/>
</dbReference>
<dbReference type="Gene3D" id="3.40.50.720">
    <property type="entry name" value="NAD(P)-binding Rossmann-like Domain"/>
    <property type="match status" value="1"/>
</dbReference>
<dbReference type="Pfam" id="PF13561">
    <property type="entry name" value="adh_short_C2"/>
    <property type="match status" value="1"/>
</dbReference>
<feature type="binding site" evidence="11">
    <location>
        <begin position="156"/>
        <end position="160"/>
    </location>
    <ligand>
        <name>NADP(+)</name>
        <dbReference type="ChEBI" id="CHEBI:58349"/>
    </ligand>
</feature>
<dbReference type="PANTHER" id="PTHR42879">
    <property type="entry name" value="3-OXOACYL-(ACYL-CARRIER-PROTEIN) REDUCTASE"/>
    <property type="match status" value="1"/>
</dbReference>
<evidence type="ECO:0000259" key="13">
    <source>
        <dbReference type="SMART" id="SM00822"/>
    </source>
</evidence>
<comment type="similarity">
    <text evidence="3 12">Belongs to the short-chain dehydrogenases/reductases (SDR) family.</text>
</comment>
<protein>
    <recommendedName>
        <fullName evidence="12">3-oxoacyl-[acyl-carrier-protein] reductase</fullName>
        <ecNumber evidence="12">1.1.1.100</ecNumber>
    </recommendedName>
</protein>
<evidence type="ECO:0000313" key="14">
    <source>
        <dbReference type="EMBL" id="BAU48432.1"/>
    </source>
</evidence>
<feature type="binding site" evidence="11">
    <location>
        <position position="91"/>
    </location>
    <ligand>
        <name>NADP(+)</name>
        <dbReference type="ChEBI" id="CHEBI:58349"/>
    </ligand>
</feature>
<evidence type="ECO:0000256" key="8">
    <source>
        <dbReference type="ARBA" id="ARBA00023098"/>
    </source>
</evidence>
<dbReference type="InterPro" id="IPR002347">
    <property type="entry name" value="SDR_fam"/>
</dbReference>
<keyword evidence="6 11" id="KW-0521">NADP</keyword>
<dbReference type="UniPathway" id="UPA00094"/>
<dbReference type="PRINTS" id="PR00081">
    <property type="entry name" value="GDHRDH"/>
</dbReference>
<evidence type="ECO:0000256" key="5">
    <source>
        <dbReference type="ARBA" id="ARBA00022832"/>
    </source>
</evidence>
<evidence type="ECO:0000256" key="6">
    <source>
        <dbReference type="ARBA" id="ARBA00022857"/>
    </source>
</evidence>
<dbReference type="GO" id="GO:0004316">
    <property type="term" value="F:3-oxoacyl-[acyl-carrier-protein] reductase (NADPH) activity"/>
    <property type="evidence" value="ECO:0007669"/>
    <property type="project" value="UniProtKB-UniRule"/>
</dbReference>
<comment type="pathway">
    <text evidence="2 12">Lipid metabolism; fatty acid biosynthesis.</text>
</comment>
<evidence type="ECO:0000256" key="9">
    <source>
        <dbReference type="ARBA" id="ARBA00023160"/>
    </source>
</evidence>
<name>A0A1B4V772_9GAMM</name>
<dbReference type="KEGG" id="sva:SVA_1878"/>
<dbReference type="EC" id="1.1.1.100" evidence="12"/>
<evidence type="ECO:0000256" key="11">
    <source>
        <dbReference type="PIRSR" id="PIRSR611284-2"/>
    </source>
</evidence>
<evidence type="ECO:0000256" key="4">
    <source>
        <dbReference type="ARBA" id="ARBA00022516"/>
    </source>
</evidence>
<dbReference type="InterPro" id="IPR050259">
    <property type="entry name" value="SDR"/>
</dbReference>
<organism evidence="14 15">
    <name type="scientific">Sulfurifustis variabilis</name>
    <dbReference type="NCBI Taxonomy" id="1675686"/>
    <lineage>
        <taxon>Bacteria</taxon>
        <taxon>Pseudomonadati</taxon>
        <taxon>Pseudomonadota</taxon>
        <taxon>Gammaproteobacteria</taxon>
        <taxon>Acidiferrobacterales</taxon>
        <taxon>Acidiferrobacteraceae</taxon>
        <taxon>Sulfurifustis</taxon>
    </lineage>
</organism>
<evidence type="ECO:0000313" key="15">
    <source>
        <dbReference type="Proteomes" id="UP000218899"/>
    </source>
</evidence>
<dbReference type="InterPro" id="IPR011284">
    <property type="entry name" value="3oxo_ACP_reduc"/>
</dbReference>
<feature type="active site" description="Proton acceptor" evidence="10">
    <location>
        <position position="156"/>
    </location>
</feature>
<evidence type="ECO:0000256" key="10">
    <source>
        <dbReference type="PIRSR" id="PIRSR611284-1"/>
    </source>
</evidence>
<reference evidence="14 15" key="1">
    <citation type="submission" date="2015-08" db="EMBL/GenBank/DDBJ databases">
        <title>Complete genome sequence of Sulfurifustis variabilis.</title>
        <authorList>
            <person name="Miura A."/>
            <person name="Kojima H."/>
            <person name="Fukui M."/>
        </authorList>
    </citation>
    <scope>NUCLEOTIDE SEQUENCE [LARGE SCALE GENOMIC DNA]</scope>
    <source>
        <strain evidence="15">skN76</strain>
    </source>
</reference>
<dbReference type="PRINTS" id="PR00080">
    <property type="entry name" value="SDRFAMILY"/>
</dbReference>
<keyword evidence="7 12" id="KW-0560">Oxidoreductase</keyword>
<keyword evidence="4 12" id="KW-0444">Lipid biosynthesis</keyword>
<dbReference type="RefSeq" id="WP_096460940.1">
    <property type="nucleotide sequence ID" value="NZ_AP014936.1"/>
</dbReference>
<comment type="catalytic activity">
    <reaction evidence="12">
        <text>a (3R)-hydroxyacyl-[ACP] + NADP(+) = a 3-oxoacyl-[ACP] + NADPH + H(+)</text>
        <dbReference type="Rhea" id="RHEA:17397"/>
        <dbReference type="Rhea" id="RHEA-COMP:9916"/>
        <dbReference type="Rhea" id="RHEA-COMP:9945"/>
        <dbReference type="ChEBI" id="CHEBI:15378"/>
        <dbReference type="ChEBI" id="CHEBI:57783"/>
        <dbReference type="ChEBI" id="CHEBI:58349"/>
        <dbReference type="ChEBI" id="CHEBI:78776"/>
        <dbReference type="ChEBI" id="CHEBI:78827"/>
        <dbReference type="EC" id="1.1.1.100"/>
    </reaction>
</comment>
<dbReference type="InterPro" id="IPR036291">
    <property type="entry name" value="NAD(P)-bd_dom_sf"/>
</dbReference>
<dbReference type="OrthoDB" id="9804774at2"/>
<dbReference type="GO" id="GO:0030497">
    <property type="term" value="P:fatty acid elongation"/>
    <property type="evidence" value="ECO:0007669"/>
    <property type="project" value="UniProtKB-ARBA"/>
</dbReference>
<dbReference type="SUPFAM" id="SSF51735">
    <property type="entry name" value="NAD(P)-binding Rossmann-fold domains"/>
    <property type="match status" value="1"/>
</dbReference>
<dbReference type="NCBIfam" id="NF009466">
    <property type="entry name" value="PRK12826.1-2"/>
    <property type="match status" value="1"/>
</dbReference>
<dbReference type="PROSITE" id="PS00061">
    <property type="entry name" value="ADH_SHORT"/>
    <property type="match status" value="1"/>
</dbReference>
<feature type="binding site" evidence="11">
    <location>
        <position position="189"/>
    </location>
    <ligand>
        <name>NADP(+)</name>
        <dbReference type="ChEBI" id="CHEBI:58349"/>
    </ligand>
</feature>
<dbReference type="InterPro" id="IPR020904">
    <property type="entry name" value="Sc_DH/Rdtase_CS"/>
</dbReference>
<dbReference type="Proteomes" id="UP000218899">
    <property type="component" value="Chromosome"/>
</dbReference>
<evidence type="ECO:0000256" key="1">
    <source>
        <dbReference type="ARBA" id="ARBA00002607"/>
    </source>
</evidence>
<comment type="function">
    <text evidence="1 12">Catalyzes the NADPH-dependent reduction of beta-ketoacyl-ACP substrates to beta-hydroxyacyl-ACP products, the first reductive step in the elongation cycle of fatty acid biosynthesis.</text>
</comment>
<keyword evidence="8 12" id="KW-0443">Lipid metabolism</keyword>
<comment type="subunit">
    <text evidence="12">Homotetramer.</text>
</comment>
<evidence type="ECO:0000256" key="2">
    <source>
        <dbReference type="ARBA" id="ARBA00005194"/>
    </source>
</evidence>
<evidence type="ECO:0000256" key="3">
    <source>
        <dbReference type="ARBA" id="ARBA00006484"/>
    </source>
</evidence>
<keyword evidence="15" id="KW-1185">Reference proteome</keyword>
<dbReference type="FunFam" id="3.40.50.720:FF:000037">
    <property type="entry name" value="3-oxoacyl-[acyl-carrier-protein] reductase FabG"/>
    <property type="match status" value="1"/>
</dbReference>
<keyword evidence="5 12" id="KW-0276">Fatty acid metabolism</keyword>
<dbReference type="CDD" id="cd05333">
    <property type="entry name" value="BKR_SDR_c"/>
    <property type="match status" value="1"/>
</dbReference>
<feature type="domain" description="Ketoreductase" evidence="13">
    <location>
        <begin position="8"/>
        <end position="192"/>
    </location>
</feature>
<dbReference type="SMART" id="SM00822">
    <property type="entry name" value="PKS_KR"/>
    <property type="match status" value="1"/>
</dbReference>
<feature type="binding site" evidence="11">
    <location>
        <begin position="14"/>
        <end position="17"/>
    </location>
    <ligand>
        <name>NADP(+)</name>
        <dbReference type="ChEBI" id="CHEBI:58349"/>
    </ligand>
</feature>
<dbReference type="NCBIfam" id="NF009464">
    <property type="entry name" value="PRK12824.1"/>
    <property type="match status" value="1"/>
</dbReference>
<dbReference type="NCBIfam" id="NF004197">
    <property type="entry name" value="PRK05653.1-1"/>
    <property type="match status" value="1"/>
</dbReference>
<proteinExistence type="inferred from homology"/>
<keyword evidence="9 12" id="KW-0275">Fatty acid biosynthesis</keyword>
<dbReference type="PANTHER" id="PTHR42879:SF2">
    <property type="entry name" value="3-OXOACYL-[ACYL-CARRIER-PROTEIN] REDUCTASE FABG"/>
    <property type="match status" value="1"/>
</dbReference>
<gene>
    <name evidence="14" type="ORF">SVA_1878</name>
</gene>